<dbReference type="AlphaFoldDB" id="A0A5N6E643"/>
<accession>A0A5N6E643</accession>
<gene>
    <name evidence="2" type="ORF">BDV33DRAFT_210973</name>
</gene>
<feature type="compositionally biased region" description="Acidic residues" evidence="1">
    <location>
        <begin position="8"/>
        <end position="42"/>
    </location>
</feature>
<sequence>MYRCISEFDLDTTDLTGESDEKEDDNEEEEDEDEDEDEDRDEGEDKGKDTNSVPLDACILSAASKPSQRALGKRRKRVDSYEDDETEPELPPLPQDKEGYSQMRTSGRARKRARNLDDYDVTYE</sequence>
<protein>
    <submittedName>
        <fullName evidence="2">Uncharacterized protein</fullName>
    </submittedName>
</protein>
<dbReference type="Proteomes" id="UP000326799">
    <property type="component" value="Unassembled WGS sequence"/>
</dbReference>
<reference evidence="2 3" key="1">
    <citation type="submission" date="2019-04" db="EMBL/GenBank/DDBJ databases">
        <title>Fungal friends and foes A comparative genomics study of 23 Aspergillus species from section Flavi.</title>
        <authorList>
            <consortium name="DOE Joint Genome Institute"/>
            <person name="Kjaerbolling I."/>
            <person name="Vesth T.C."/>
            <person name="Frisvad J.C."/>
            <person name="Nybo J.L."/>
            <person name="Theobald S."/>
            <person name="Kildgaard S."/>
            <person name="Petersen T.I."/>
            <person name="Kuo A."/>
            <person name="Sato A."/>
            <person name="Lyhne E.K."/>
            <person name="Kogle M.E."/>
            <person name="Wiebenga A."/>
            <person name="Kun R.S."/>
            <person name="Lubbers R.J."/>
            <person name="Makela M.R."/>
            <person name="Barry K."/>
            <person name="Chovatia M."/>
            <person name="Clum A."/>
            <person name="Daum C."/>
            <person name="Haridas S."/>
            <person name="He G."/>
            <person name="LaButti K."/>
            <person name="Lipzen A."/>
            <person name="Mondo S."/>
            <person name="Pangilinan J."/>
            <person name="Riley R."/>
            <person name="Salamov A."/>
            <person name="Simmons B.A."/>
            <person name="Magnuson J.K."/>
            <person name="Henrissat B."/>
            <person name="Mortensen U.H."/>
            <person name="Larsen T.O."/>
            <person name="De vries R.P."/>
            <person name="Grigoriev I.V."/>
            <person name="Machida M."/>
            <person name="Baker S.E."/>
            <person name="Andersen M.R."/>
        </authorList>
    </citation>
    <scope>NUCLEOTIDE SEQUENCE [LARGE SCALE GENOMIC DNA]</scope>
    <source>
        <strain evidence="2 3">CBS 126849</strain>
    </source>
</reference>
<name>A0A5N6E643_9EURO</name>
<proteinExistence type="predicted"/>
<evidence type="ECO:0000313" key="3">
    <source>
        <dbReference type="Proteomes" id="UP000326799"/>
    </source>
</evidence>
<keyword evidence="3" id="KW-1185">Reference proteome</keyword>
<evidence type="ECO:0000256" key="1">
    <source>
        <dbReference type="SAM" id="MobiDB-lite"/>
    </source>
</evidence>
<feature type="region of interest" description="Disordered" evidence="1">
    <location>
        <begin position="1"/>
        <end position="124"/>
    </location>
</feature>
<dbReference type="EMBL" id="ML733979">
    <property type="protein sequence ID" value="KAB8212717.1"/>
    <property type="molecule type" value="Genomic_DNA"/>
</dbReference>
<organism evidence="2 3">
    <name type="scientific">Aspergillus novoparasiticus</name>
    <dbReference type="NCBI Taxonomy" id="986946"/>
    <lineage>
        <taxon>Eukaryota</taxon>
        <taxon>Fungi</taxon>
        <taxon>Dikarya</taxon>
        <taxon>Ascomycota</taxon>
        <taxon>Pezizomycotina</taxon>
        <taxon>Eurotiomycetes</taxon>
        <taxon>Eurotiomycetidae</taxon>
        <taxon>Eurotiales</taxon>
        <taxon>Aspergillaceae</taxon>
        <taxon>Aspergillus</taxon>
        <taxon>Aspergillus subgen. Circumdati</taxon>
    </lineage>
</organism>
<evidence type="ECO:0000313" key="2">
    <source>
        <dbReference type="EMBL" id="KAB8212717.1"/>
    </source>
</evidence>